<dbReference type="SMART" id="SM01004">
    <property type="entry name" value="ALAD"/>
    <property type="match status" value="1"/>
</dbReference>
<evidence type="ECO:0000256" key="4">
    <source>
        <dbReference type="ARBA" id="ARBA00008055"/>
    </source>
</evidence>
<reference evidence="21" key="1">
    <citation type="journal article" date="2013" name="Genome Announc.">
        <title>Genome sequence of the basidiomycetous yeast Pseudozyma antarctica T-34, a producer of the glycolipid biosurfactants mannosylerythritol lipids.</title>
        <authorList>
            <person name="Morita T."/>
            <person name="Koike H."/>
            <person name="Koyama Y."/>
            <person name="Hagiwara H."/>
            <person name="Ito E."/>
            <person name="Fukuoka T."/>
            <person name="Imura T."/>
            <person name="Machida M."/>
            <person name="Kitamoto D."/>
        </authorList>
    </citation>
    <scope>NUCLEOTIDE SEQUENCE [LARGE SCALE GENOMIC DNA]</scope>
    <source>
        <strain evidence="21">T-34</strain>
    </source>
</reference>
<dbReference type="PANTHER" id="PTHR11458">
    <property type="entry name" value="DELTA-AMINOLEVULINIC ACID DEHYDRATASE"/>
    <property type="match status" value="1"/>
</dbReference>
<sequence>MSRGGRGGFGRGGGRAGGGGGSNMPPMGLSFQELNTLDKSPSKLYPEPPTVPRMERPDDKEIRYASYQLMYLQEQKTSAYWPVLEQRKQGDLTRFSDRYRPESQDLPSLKSINLQKEVFPKGLWDSFMEGETKKEELKAKKKARRKINWDSIDLEDRAGAEDDVGDVSSEGENQGDYEDEVDDDYAENYFDNGEDDDVDQFRQLRRQAKVLGETFAVLGPPTLALEVAAFSAAKTVEAGIFRFSESGRAVLPSLSQTTSGFFLLTTPSTAIAFADVVAFLCGHSSILHSGYQHPVTRAWQNQGRNLSKSMFMYPIFITDDADAHVPLASMPGQCRWGVNKLEGFLAPLVKKGLSSVILFGVPLKAPKDEQGTLADDANGPVIQAIKVLRKAFPSLYIATDVCLCEYTSHGHCGILHADGTINNQPSVERLAEVAVNYAKAGAHCVAPSDMMDGRVRAIKKGLVDAGFGNKADVAFPVRARRDAVESAPSFGDRRCYQLPPTARGLARRAIVRDASEGADVIMVKPTLPYLDIVAEARDLAPDHPLACYQVSGEFSMIHAGAKAGVYELRRMAEESVQSMVRAGANIILSYFTPEFLDWLDEPTML</sequence>
<evidence type="ECO:0000256" key="12">
    <source>
        <dbReference type="ARBA" id="ARBA00023239"/>
    </source>
</evidence>
<dbReference type="GO" id="GO:0006383">
    <property type="term" value="P:transcription by RNA polymerase III"/>
    <property type="evidence" value="ECO:0007669"/>
    <property type="project" value="InterPro"/>
</dbReference>
<evidence type="ECO:0000256" key="18">
    <source>
        <dbReference type="RuleBase" id="RU004161"/>
    </source>
</evidence>
<dbReference type="FunFam" id="3.20.20.70:FF:000048">
    <property type="entry name" value="Delta-aminolevulinic acid dehydratase"/>
    <property type="match status" value="1"/>
</dbReference>
<comment type="similarity">
    <text evidence="4 18">Belongs to the ALAD family.</text>
</comment>
<dbReference type="GO" id="GO:0006782">
    <property type="term" value="P:protoporphyrinogen IX biosynthetic process"/>
    <property type="evidence" value="ECO:0007669"/>
    <property type="project" value="UniProtKB-UniPathway"/>
</dbReference>
<feature type="region of interest" description="Disordered" evidence="19">
    <location>
        <begin position="1"/>
        <end position="59"/>
    </location>
</feature>
<dbReference type="SUPFAM" id="SSF51569">
    <property type="entry name" value="Aldolase"/>
    <property type="match status" value="1"/>
</dbReference>
<dbReference type="Proteomes" id="UP000011976">
    <property type="component" value="Unassembled WGS sequence"/>
</dbReference>
<evidence type="ECO:0000256" key="8">
    <source>
        <dbReference type="ARBA" id="ARBA00020771"/>
    </source>
</evidence>
<evidence type="ECO:0000256" key="16">
    <source>
        <dbReference type="ARBA" id="ARBA00032837"/>
    </source>
</evidence>
<name>M9LL43_PSEA3</name>
<feature type="region of interest" description="Disordered" evidence="19">
    <location>
        <begin position="158"/>
        <end position="181"/>
    </location>
</feature>
<comment type="subunit">
    <text evidence="6">Homooctamer.</text>
</comment>
<evidence type="ECO:0000313" key="21">
    <source>
        <dbReference type="Proteomes" id="UP000011976"/>
    </source>
</evidence>
<dbReference type="Pfam" id="PF00490">
    <property type="entry name" value="ALAD"/>
    <property type="match status" value="1"/>
</dbReference>
<dbReference type="InterPro" id="IPR024661">
    <property type="entry name" value="RNA_pol_III_Rpc31"/>
</dbReference>
<protein>
    <recommendedName>
        <fullName evidence="8">Delta-aminolevulinic acid dehydratase</fullName>
        <ecNumber evidence="7">4.2.1.24</ecNumber>
    </recommendedName>
    <alternativeName>
        <fullName evidence="16">Porphobilinogen synthase</fullName>
    </alternativeName>
</protein>
<evidence type="ECO:0000256" key="6">
    <source>
        <dbReference type="ARBA" id="ARBA00011823"/>
    </source>
</evidence>
<evidence type="ECO:0000256" key="11">
    <source>
        <dbReference type="ARBA" id="ARBA00023133"/>
    </source>
</evidence>
<keyword evidence="10" id="KW-0862">Zinc</keyword>
<dbReference type="GO" id="GO:0008270">
    <property type="term" value="F:zinc ion binding"/>
    <property type="evidence" value="ECO:0007669"/>
    <property type="project" value="TreeGrafter"/>
</dbReference>
<dbReference type="AlphaFoldDB" id="M9LL43"/>
<organism evidence="20 21">
    <name type="scientific">Pseudozyma antarctica (strain T-34)</name>
    <name type="common">Yeast</name>
    <name type="synonym">Candida antarctica</name>
    <dbReference type="NCBI Taxonomy" id="1151754"/>
    <lineage>
        <taxon>Eukaryota</taxon>
        <taxon>Fungi</taxon>
        <taxon>Dikarya</taxon>
        <taxon>Basidiomycota</taxon>
        <taxon>Ustilaginomycotina</taxon>
        <taxon>Ustilaginomycetes</taxon>
        <taxon>Ustilaginales</taxon>
        <taxon>Ustilaginaceae</taxon>
        <taxon>Moesziomyces</taxon>
    </lineage>
</organism>
<dbReference type="PANTHER" id="PTHR11458:SF0">
    <property type="entry name" value="DELTA-AMINOLEVULINIC ACID DEHYDRATASE"/>
    <property type="match status" value="1"/>
</dbReference>
<evidence type="ECO:0000256" key="7">
    <source>
        <dbReference type="ARBA" id="ARBA00012053"/>
    </source>
</evidence>
<dbReference type="EMBL" id="DF196772">
    <property type="protein sequence ID" value="GAC72211.1"/>
    <property type="molecule type" value="Genomic_DNA"/>
</dbReference>
<feature type="compositionally biased region" description="Gly residues" evidence="19">
    <location>
        <begin position="1"/>
        <end position="22"/>
    </location>
</feature>
<comment type="similarity">
    <text evidence="5">Belongs to the eukaryotic RPC7 RNA polymerase subunit family.</text>
</comment>
<dbReference type="STRING" id="1151754.M9LL43"/>
<dbReference type="InterPro" id="IPR001731">
    <property type="entry name" value="ALAD"/>
</dbReference>
<evidence type="ECO:0000256" key="19">
    <source>
        <dbReference type="SAM" id="MobiDB-lite"/>
    </source>
</evidence>
<evidence type="ECO:0000256" key="1">
    <source>
        <dbReference type="ARBA" id="ARBA00001947"/>
    </source>
</evidence>
<comment type="function">
    <text evidence="15">Catalyzes an early step in the biosynthesis of tetrapyrroles. Binds two molecules of 5-aminolevulinate per subunit, each at a distinct site, and catalyzes their condensation to form porphobilinogen.</text>
</comment>
<evidence type="ECO:0000256" key="2">
    <source>
        <dbReference type="ARBA" id="ARBA00004123"/>
    </source>
</evidence>
<dbReference type="UniPathway" id="UPA00251">
    <property type="reaction ID" value="UER00318"/>
</dbReference>
<evidence type="ECO:0000256" key="3">
    <source>
        <dbReference type="ARBA" id="ARBA00004694"/>
    </source>
</evidence>
<dbReference type="EC" id="4.2.1.24" evidence="7"/>
<evidence type="ECO:0000256" key="17">
    <source>
        <dbReference type="ARBA" id="ARBA00047651"/>
    </source>
</evidence>
<comment type="catalytic activity">
    <reaction evidence="17">
        <text>2 5-aminolevulinate = porphobilinogen + 2 H2O + H(+)</text>
        <dbReference type="Rhea" id="RHEA:24064"/>
        <dbReference type="ChEBI" id="CHEBI:15377"/>
        <dbReference type="ChEBI" id="CHEBI:15378"/>
        <dbReference type="ChEBI" id="CHEBI:58126"/>
        <dbReference type="ChEBI" id="CHEBI:356416"/>
        <dbReference type="EC" id="4.2.1.24"/>
    </reaction>
</comment>
<dbReference type="NCBIfam" id="NF006762">
    <property type="entry name" value="PRK09283.1"/>
    <property type="match status" value="1"/>
</dbReference>
<dbReference type="Gene3D" id="3.20.20.70">
    <property type="entry name" value="Aldolase class I"/>
    <property type="match status" value="1"/>
</dbReference>
<dbReference type="GO" id="GO:0005829">
    <property type="term" value="C:cytosol"/>
    <property type="evidence" value="ECO:0007669"/>
    <property type="project" value="TreeGrafter"/>
</dbReference>
<evidence type="ECO:0000256" key="13">
    <source>
        <dbReference type="ARBA" id="ARBA00023242"/>
    </source>
</evidence>
<dbReference type="GO" id="GO:0004655">
    <property type="term" value="F:porphobilinogen synthase activity"/>
    <property type="evidence" value="ECO:0007669"/>
    <property type="project" value="UniProtKB-EC"/>
</dbReference>
<evidence type="ECO:0000256" key="9">
    <source>
        <dbReference type="ARBA" id="ARBA00022723"/>
    </source>
</evidence>
<dbReference type="GO" id="GO:0005634">
    <property type="term" value="C:nucleus"/>
    <property type="evidence" value="ECO:0007669"/>
    <property type="project" value="UniProtKB-SubCell"/>
</dbReference>
<proteinExistence type="inferred from homology"/>
<dbReference type="OrthoDB" id="1530at2759"/>
<comment type="subcellular location">
    <subcellularLocation>
        <location evidence="2">Nucleus</location>
    </subcellularLocation>
</comment>
<dbReference type="Pfam" id="PF11705">
    <property type="entry name" value="RNA_pol_3_Rpc31"/>
    <property type="match status" value="1"/>
</dbReference>
<keyword evidence="13" id="KW-0539">Nucleus</keyword>
<keyword evidence="11" id="KW-0350">Heme biosynthesis</keyword>
<comment type="cofactor">
    <cofactor evidence="1">
        <name>Zn(2+)</name>
        <dbReference type="ChEBI" id="CHEBI:29105"/>
    </cofactor>
</comment>
<evidence type="ECO:0000256" key="15">
    <source>
        <dbReference type="ARBA" id="ARBA00025628"/>
    </source>
</evidence>
<gene>
    <name evidence="20" type="ORF">PANT_6c00124</name>
</gene>
<comment type="pathway">
    <text evidence="3">Porphyrin-containing compound metabolism; protoporphyrin-IX biosynthesis; coproporphyrinogen-III from 5-aminolevulinate: step 1/4.</text>
</comment>
<dbReference type="PRINTS" id="PR00144">
    <property type="entry name" value="DALDHYDRTASE"/>
</dbReference>
<keyword evidence="12" id="KW-0456">Lyase</keyword>
<evidence type="ECO:0000256" key="14">
    <source>
        <dbReference type="ARBA" id="ARBA00023244"/>
    </source>
</evidence>
<keyword evidence="14" id="KW-0627">Porphyrin biosynthesis</keyword>
<evidence type="ECO:0000256" key="5">
    <source>
        <dbReference type="ARBA" id="ARBA00008352"/>
    </source>
</evidence>
<keyword evidence="9" id="KW-0479">Metal-binding</keyword>
<accession>M9LL43</accession>
<evidence type="ECO:0000256" key="10">
    <source>
        <dbReference type="ARBA" id="ARBA00022833"/>
    </source>
</evidence>
<dbReference type="InterPro" id="IPR013785">
    <property type="entry name" value="Aldolase_TIM"/>
</dbReference>
<evidence type="ECO:0000313" key="20">
    <source>
        <dbReference type="EMBL" id="GAC72211.1"/>
    </source>
</evidence>